<feature type="transmembrane region" description="Helical" evidence="17">
    <location>
        <begin position="6"/>
        <end position="28"/>
    </location>
</feature>
<dbReference type="AlphaFoldDB" id="A0A1I3YEI6"/>
<reference evidence="22" key="1">
    <citation type="submission" date="2016-10" db="EMBL/GenBank/DDBJ databases">
        <authorList>
            <person name="Varghese N."/>
            <person name="Submissions S."/>
        </authorList>
    </citation>
    <scope>NUCLEOTIDE SEQUENCE [LARGE SCALE GENOMIC DNA]</scope>
    <source>
        <strain evidence="22">DSM 5918</strain>
    </source>
</reference>
<keyword evidence="7" id="KW-0547">Nucleotide-binding</keyword>
<dbReference type="InterPro" id="IPR011006">
    <property type="entry name" value="CheY-like_superfamily"/>
</dbReference>
<keyword evidence="6 17" id="KW-0812">Transmembrane</keyword>
<dbReference type="InterPro" id="IPR003594">
    <property type="entry name" value="HATPase_dom"/>
</dbReference>
<dbReference type="InterPro" id="IPR004358">
    <property type="entry name" value="Sig_transdc_His_kin-like_C"/>
</dbReference>
<dbReference type="PROSITE" id="PS50109">
    <property type="entry name" value="HIS_KIN"/>
    <property type="match status" value="1"/>
</dbReference>
<dbReference type="GO" id="GO:0000155">
    <property type="term" value="F:phosphorelay sensor kinase activity"/>
    <property type="evidence" value="ECO:0007669"/>
    <property type="project" value="InterPro"/>
</dbReference>
<keyword evidence="9" id="KW-0067">ATP-binding</keyword>
<dbReference type="SUPFAM" id="SSF47384">
    <property type="entry name" value="Homodimeric domain of signal transducing histidine kinase"/>
    <property type="match status" value="1"/>
</dbReference>
<proteinExistence type="predicted"/>
<sequence length="705" mass="77650">MTRRQIFYFYSAIALTSVLFFGHCYLNILMDNIRQSERLALTHRISQQLSAIQAALHNAESPLFTMADILAVDRGEFDDFEKYAEHLLHENPFIGGLFLVPDGVVATAYPLAGNEAAIGHDLLKDPARKTEVLEAINTNQVVLAGPVNMRQGGVGLFARKPVFWNENGERHFWGLVVALIHWETVLETFDFKSLDSDGYSYALARKLSTDKDATLIVRSEADIVEDLALTRALAIPGGEWLLTVSPRKDRLWGVGLGGYVLVAMFGMVVAGLCFHLLRGREKILIQAEELGRMNAEMERDIARREKAEADLLKAKDDALSATKAKSQFLATMSHEIRTPMNGVHGMLQLLEGTKLDAEQEEYVQIGSTALQSLLTLINDILDFSKIEAGKLEIARTPFALDELCRSIPAIFKEQSLARNLELSIEMASDVPHMVEGDPSRIRQVLLNVVGNAVKFTREGGVSIRISATKEGLPPDAARLDFEIADTGIGIGAEQLPKLFKPFIQGGEGLVRTCQGTGLGLTIVKRLVHLMGGDVEIESSLGKGTTVRFHVLVHVPPKALEQTGGEVRNSGGRARGAERNLSILLAEDDVTNMAMLTRLLEKLGCEVTQAVNGLEAVRILESEDPDIVLMDIQMPLMDGVEATQRIRANRSLGKKSRIPIIAVTAFAMTGDRERFLDAGMDDYIPKPVNMNALLEAMDRVSEFKRM</sequence>
<evidence type="ECO:0000256" key="15">
    <source>
        <dbReference type="PROSITE-ProRule" id="PRU00169"/>
    </source>
</evidence>
<evidence type="ECO:0000313" key="21">
    <source>
        <dbReference type="EMBL" id="SFK29596.1"/>
    </source>
</evidence>
<dbReference type="Pfam" id="PF02518">
    <property type="entry name" value="HATPase_c"/>
    <property type="match status" value="1"/>
</dbReference>
<evidence type="ECO:0000256" key="17">
    <source>
        <dbReference type="SAM" id="Phobius"/>
    </source>
</evidence>
<dbReference type="CDD" id="cd17546">
    <property type="entry name" value="REC_hyHK_CKI1_RcsC-like"/>
    <property type="match status" value="1"/>
</dbReference>
<accession>A0A1I3YEI6</accession>
<evidence type="ECO:0000259" key="18">
    <source>
        <dbReference type="PROSITE" id="PS50109"/>
    </source>
</evidence>
<evidence type="ECO:0000256" key="7">
    <source>
        <dbReference type="ARBA" id="ARBA00022741"/>
    </source>
</evidence>
<evidence type="ECO:0000256" key="2">
    <source>
        <dbReference type="ARBA" id="ARBA00004370"/>
    </source>
</evidence>
<dbReference type="GO" id="GO:0016020">
    <property type="term" value="C:membrane"/>
    <property type="evidence" value="ECO:0007669"/>
    <property type="project" value="UniProtKB-SubCell"/>
</dbReference>
<evidence type="ECO:0000256" key="8">
    <source>
        <dbReference type="ARBA" id="ARBA00022777"/>
    </source>
</evidence>
<feature type="domain" description="Histidine kinase" evidence="18">
    <location>
        <begin position="331"/>
        <end position="554"/>
    </location>
</feature>
<dbReference type="PRINTS" id="PR00344">
    <property type="entry name" value="BCTRLSENSOR"/>
</dbReference>
<dbReference type="SMART" id="SM00388">
    <property type="entry name" value="HisKA"/>
    <property type="match status" value="1"/>
</dbReference>
<dbReference type="InterPro" id="IPR036890">
    <property type="entry name" value="HATPase_C_sf"/>
</dbReference>
<dbReference type="SUPFAM" id="SSF52172">
    <property type="entry name" value="CheY-like"/>
    <property type="match status" value="1"/>
</dbReference>
<evidence type="ECO:0000256" key="9">
    <source>
        <dbReference type="ARBA" id="ARBA00022840"/>
    </source>
</evidence>
<dbReference type="STRING" id="52560.SAMN04488082_11977"/>
<keyword evidence="4 15" id="KW-0597">Phosphoprotein</keyword>
<dbReference type="Gene3D" id="1.10.287.130">
    <property type="match status" value="1"/>
</dbReference>
<dbReference type="SMART" id="SM00387">
    <property type="entry name" value="HATPase_c"/>
    <property type="match status" value="1"/>
</dbReference>
<keyword evidence="12 17" id="KW-0472">Membrane</keyword>
<feature type="coiled-coil region" evidence="16">
    <location>
        <begin position="280"/>
        <end position="317"/>
    </location>
</feature>
<dbReference type="Gene3D" id="3.30.450.350">
    <property type="entry name" value="CHASE domain"/>
    <property type="match status" value="1"/>
</dbReference>
<keyword evidence="8 21" id="KW-0418">Kinase</keyword>
<dbReference type="InterPro" id="IPR005467">
    <property type="entry name" value="His_kinase_dom"/>
</dbReference>
<dbReference type="CDD" id="cd16922">
    <property type="entry name" value="HATPase_EvgS-ArcB-TorS-like"/>
    <property type="match status" value="1"/>
</dbReference>
<keyword evidence="11" id="KW-0902">Two-component regulatory system</keyword>
<evidence type="ECO:0000256" key="3">
    <source>
        <dbReference type="ARBA" id="ARBA00012438"/>
    </source>
</evidence>
<gene>
    <name evidence="21" type="ORF">SAMN04488082_11977</name>
</gene>
<evidence type="ECO:0000259" key="20">
    <source>
        <dbReference type="PROSITE" id="PS50839"/>
    </source>
</evidence>
<keyword evidence="10 17" id="KW-1133">Transmembrane helix</keyword>
<comment type="subcellular location">
    <subcellularLocation>
        <location evidence="2">Membrane</location>
    </subcellularLocation>
</comment>
<dbReference type="PANTHER" id="PTHR45339">
    <property type="entry name" value="HYBRID SIGNAL TRANSDUCTION HISTIDINE KINASE J"/>
    <property type="match status" value="1"/>
</dbReference>
<dbReference type="Gene3D" id="3.40.50.2300">
    <property type="match status" value="1"/>
</dbReference>
<dbReference type="FunFam" id="1.10.287.130:FF:000002">
    <property type="entry name" value="Two-component osmosensing histidine kinase"/>
    <property type="match status" value="1"/>
</dbReference>
<evidence type="ECO:0000259" key="19">
    <source>
        <dbReference type="PROSITE" id="PS50110"/>
    </source>
</evidence>
<keyword evidence="16" id="KW-0175">Coiled coil</keyword>
<dbReference type="InterPro" id="IPR036097">
    <property type="entry name" value="HisK_dim/P_sf"/>
</dbReference>
<dbReference type="Pfam" id="PF03924">
    <property type="entry name" value="CHASE"/>
    <property type="match status" value="1"/>
</dbReference>
<evidence type="ECO:0000256" key="12">
    <source>
        <dbReference type="ARBA" id="ARBA00023136"/>
    </source>
</evidence>
<feature type="domain" description="Response regulatory" evidence="19">
    <location>
        <begin position="581"/>
        <end position="700"/>
    </location>
</feature>
<dbReference type="CDD" id="cd00082">
    <property type="entry name" value="HisKA"/>
    <property type="match status" value="1"/>
</dbReference>
<dbReference type="PANTHER" id="PTHR45339:SF3">
    <property type="entry name" value="HISTIDINE KINASE"/>
    <property type="match status" value="1"/>
</dbReference>
<keyword evidence="5" id="KW-0808">Transferase</keyword>
<dbReference type="Pfam" id="PF00512">
    <property type="entry name" value="HisKA"/>
    <property type="match status" value="1"/>
</dbReference>
<evidence type="ECO:0000256" key="4">
    <source>
        <dbReference type="ARBA" id="ARBA00022553"/>
    </source>
</evidence>
<dbReference type="SMART" id="SM01079">
    <property type="entry name" value="CHASE"/>
    <property type="match status" value="1"/>
</dbReference>
<dbReference type="OrthoDB" id="5291616at2"/>
<evidence type="ECO:0000256" key="13">
    <source>
        <dbReference type="ARBA" id="ARBA00064003"/>
    </source>
</evidence>
<evidence type="ECO:0000256" key="11">
    <source>
        <dbReference type="ARBA" id="ARBA00023012"/>
    </source>
</evidence>
<dbReference type="Proteomes" id="UP000198635">
    <property type="component" value="Unassembled WGS sequence"/>
</dbReference>
<name>A0A1I3YEI6_9BACT</name>
<keyword evidence="22" id="KW-1185">Reference proteome</keyword>
<dbReference type="PROSITE" id="PS50110">
    <property type="entry name" value="RESPONSE_REGULATORY"/>
    <property type="match status" value="1"/>
</dbReference>
<organism evidence="21 22">
    <name type="scientific">Desulfomicrobium apsheronum</name>
    <dbReference type="NCBI Taxonomy" id="52560"/>
    <lineage>
        <taxon>Bacteria</taxon>
        <taxon>Pseudomonadati</taxon>
        <taxon>Thermodesulfobacteriota</taxon>
        <taxon>Desulfovibrionia</taxon>
        <taxon>Desulfovibrionales</taxon>
        <taxon>Desulfomicrobiaceae</taxon>
        <taxon>Desulfomicrobium</taxon>
    </lineage>
</organism>
<dbReference type="InterPro" id="IPR006189">
    <property type="entry name" value="CHASE_dom"/>
</dbReference>
<dbReference type="GO" id="GO:0005524">
    <property type="term" value="F:ATP binding"/>
    <property type="evidence" value="ECO:0007669"/>
    <property type="project" value="UniProtKB-KW"/>
</dbReference>
<dbReference type="InterPro" id="IPR001789">
    <property type="entry name" value="Sig_transdc_resp-reg_receiver"/>
</dbReference>
<dbReference type="PROSITE" id="PS50839">
    <property type="entry name" value="CHASE"/>
    <property type="match status" value="1"/>
</dbReference>
<dbReference type="FunFam" id="3.30.565.10:FF:000010">
    <property type="entry name" value="Sensor histidine kinase RcsC"/>
    <property type="match status" value="1"/>
</dbReference>
<dbReference type="SMART" id="SM00448">
    <property type="entry name" value="REC"/>
    <property type="match status" value="1"/>
</dbReference>
<feature type="modified residue" description="4-aspartylphosphate" evidence="15">
    <location>
        <position position="630"/>
    </location>
</feature>
<evidence type="ECO:0000256" key="14">
    <source>
        <dbReference type="ARBA" id="ARBA00068150"/>
    </source>
</evidence>
<evidence type="ECO:0000256" key="5">
    <source>
        <dbReference type="ARBA" id="ARBA00022679"/>
    </source>
</evidence>
<feature type="transmembrane region" description="Helical" evidence="17">
    <location>
        <begin position="251"/>
        <end position="277"/>
    </location>
</feature>
<evidence type="ECO:0000256" key="6">
    <source>
        <dbReference type="ARBA" id="ARBA00022692"/>
    </source>
</evidence>
<dbReference type="Gene3D" id="3.30.565.10">
    <property type="entry name" value="Histidine kinase-like ATPase, C-terminal domain"/>
    <property type="match status" value="1"/>
</dbReference>
<evidence type="ECO:0000256" key="1">
    <source>
        <dbReference type="ARBA" id="ARBA00000085"/>
    </source>
</evidence>
<protein>
    <recommendedName>
        <fullName evidence="14">Sensory/regulatory protein RpfC</fullName>
        <ecNumber evidence="3">2.7.13.3</ecNumber>
    </recommendedName>
</protein>
<comment type="catalytic activity">
    <reaction evidence="1">
        <text>ATP + protein L-histidine = ADP + protein N-phospho-L-histidine.</text>
        <dbReference type="EC" id="2.7.13.3"/>
    </reaction>
</comment>
<dbReference type="EMBL" id="FORX01000019">
    <property type="protein sequence ID" value="SFK29596.1"/>
    <property type="molecule type" value="Genomic_DNA"/>
</dbReference>
<evidence type="ECO:0000256" key="16">
    <source>
        <dbReference type="SAM" id="Coils"/>
    </source>
</evidence>
<evidence type="ECO:0000313" key="22">
    <source>
        <dbReference type="Proteomes" id="UP000198635"/>
    </source>
</evidence>
<dbReference type="EC" id="2.7.13.3" evidence="3"/>
<evidence type="ECO:0000256" key="10">
    <source>
        <dbReference type="ARBA" id="ARBA00022989"/>
    </source>
</evidence>
<dbReference type="InterPro" id="IPR042240">
    <property type="entry name" value="CHASE_sf"/>
</dbReference>
<comment type="subunit">
    <text evidence="13">At low DSF concentrations, interacts with RpfF.</text>
</comment>
<dbReference type="Pfam" id="PF00072">
    <property type="entry name" value="Response_reg"/>
    <property type="match status" value="1"/>
</dbReference>
<feature type="domain" description="CHASE" evidence="20">
    <location>
        <begin position="101"/>
        <end position="194"/>
    </location>
</feature>
<dbReference type="SUPFAM" id="SSF55874">
    <property type="entry name" value="ATPase domain of HSP90 chaperone/DNA topoisomerase II/histidine kinase"/>
    <property type="match status" value="1"/>
</dbReference>
<dbReference type="InterPro" id="IPR003661">
    <property type="entry name" value="HisK_dim/P_dom"/>
</dbReference>